<comment type="caution">
    <text evidence="2">The sequence shown here is derived from an EMBL/GenBank/DDBJ whole genome shotgun (WGS) entry which is preliminary data.</text>
</comment>
<protein>
    <submittedName>
        <fullName evidence="2">Acetyltransferase</fullName>
    </submittedName>
</protein>
<evidence type="ECO:0000256" key="1">
    <source>
        <dbReference type="SAM" id="SignalP"/>
    </source>
</evidence>
<dbReference type="SUPFAM" id="SSF53474">
    <property type="entry name" value="alpha/beta-Hydrolases"/>
    <property type="match status" value="1"/>
</dbReference>
<reference evidence="2" key="1">
    <citation type="submission" date="2023-07" db="EMBL/GenBank/DDBJ databases">
        <title>Marinobacter sp. chi1 genome sequencing and assembly.</title>
        <authorList>
            <person name="Park S."/>
        </authorList>
    </citation>
    <scope>NUCLEOTIDE SEQUENCE</scope>
    <source>
        <strain evidence="2">Chi1</strain>
    </source>
</reference>
<dbReference type="EMBL" id="JAUMIS010000002">
    <property type="protein sequence ID" value="MDO3722543.1"/>
    <property type="molecule type" value="Genomic_DNA"/>
</dbReference>
<sequence length="374" mass="41095">MNNMKPLKTLGVAACFVAAAMTASQAAARTANQTKFPIVFAHGMAGFDDILGYDYWGDDYGTYVLDACDKFLEVNCNGGINDNQRSYVSQVTPFESSEVRGHQLANNIESYMATSGTSYVNIVSHSQGGIDSRKAARLLRERKGYRVVKTHVSVSSPHRGSPVAKYILDHYANRVTETLANYFGNIVYNNGNDAIAGAKQLVFNDYDPNDGVTTGMKAFNQKYPVSSTYMEHSASLMTAQDGSGVNPALWLLSELIYDIDGDGYCYEDCNNDGAAGQGDGNPNERDDDGLVGINSQQQGYRLQYYECFGCLDYVWERTELGYVSDINHPNSTQATSSTYVINQDHLDVIGVGPDTFDEMEFYAAITDYIADRGH</sequence>
<feature type="chain" id="PRO_5046942376" evidence="1">
    <location>
        <begin position="27"/>
        <end position="374"/>
    </location>
</feature>
<keyword evidence="1" id="KW-0732">Signal</keyword>
<dbReference type="RefSeq" id="WP_223793238.1">
    <property type="nucleotide sequence ID" value="NZ_JAUMIS010000002.1"/>
</dbReference>
<proteinExistence type="predicted"/>
<dbReference type="InterPro" id="IPR029058">
    <property type="entry name" value="AB_hydrolase_fold"/>
</dbReference>
<evidence type="ECO:0000313" key="2">
    <source>
        <dbReference type="EMBL" id="MDO3722543.1"/>
    </source>
</evidence>
<dbReference type="Proteomes" id="UP001168640">
    <property type="component" value="Unassembled WGS sequence"/>
</dbReference>
<organism evidence="2 3">
    <name type="scientific">Marinobacter suaedae</name>
    <dbReference type="NCBI Taxonomy" id="3057675"/>
    <lineage>
        <taxon>Bacteria</taxon>
        <taxon>Pseudomonadati</taxon>
        <taxon>Pseudomonadota</taxon>
        <taxon>Gammaproteobacteria</taxon>
        <taxon>Pseudomonadales</taxon>
        <taxon>Marinobacteraceae</taxon>
        <taxon>Marinobacter</taxon>
    </lineage>
</organism>
<accession>A0ABT8W2Z9</accession>
<evidence type="ECO:0000313" key="3">
    <source>
        <dbReference type="Proteomes" id="UP001168640"/>
    </source>
</evidence>
<dbReference type="Gene3D" id="3.40.50.1820">
    <property type="entry name" value="alpha/beta hydrolase"/>
    <property type="match status" value="1"/>
</dbReference>
<feature type="signal peptide" evidence="1">
    <location>
        <begin position="1"/>
        <end position="26"/>
    </location>
</feature>
<gene>
    <name evidence="2" type="ORF">QVZ43_12500</name>
</gene>
<name>A0ABT8W2Z9_9GAMM</name>
<keyword evidence="3" id="KW-1185">Reference proteome</keyword>